<dbReference type="InterPro" id="IPR048355">
    <property type="entry name" value="MS_C"/>
</dbReference>
<dbReference type="PANTHER" id="PTHR42739">
    <property type="entry name" value="MALATE SYNTHASE G"/>
    <property type="match status" value="1"/>
</dbReference>
<dbReference type="EMBL" id="CAJNNV010017157">
    <property type="protein sequence ID" value="CAE8604963.1"/>
    <property type="molecule type" value="Genomic_DNA"/>
</dbReference>
<keyword evidence="5" id="KW-1185">Reference proteome</keyword>
<dbReference type="InterPro" id="IPR046363">
    <property type="entry name" value="MS_N_TIM-barrel_dom"/>
</dbReference>
<evidence type="ECO:0000313" key="5">
    <source>
        <dbReference type="Proteomes" id="UP000654075"/>
    </source>
</evidence>
<evidence type="ECO:0000313" key="3">
    <source>
        <dbReference type="EMBL" id="CAE8623066.1"/>
    </source>
</evidence>
<proteinExistence type="predicted"/>
<dbReference type="GO" id="GO:0009436">
    <property type="term" value="P:glyoxylate catabolic process"/>
    <property type="evidence" value="ECO:0007669"/>
    <property type="project" value="TreeGrafter"/>
</dbReference>
<dbReference type="AlphaFoldDB" id="A0A813EUZ1"/>
<protein>
    <recommendedName>
        <fullName evidence="1">Malate synthase C-terminal domain-containing protein</fullName>
    </recommendedName>
</protein>
<dbReference type="Pfam" id="PF20659">
    <property type="entry name" value="MS_C"/>
    <property type="match status" value="1"/>
</dbReference>
<dbReference type="InterPro" id="IPR006253">
    <property type="entry name" value="Malate_synthG"/>
</dbReference>
<evidence type="ECO:0000313" key="4">
    <source>
        <dbReference type="EMBL" id="CAE8655592.1"/>
    </source>
</evidence>
<dbReference type="Proteomes" id="UP000626109">
    <property type="component" value="Unassembled WGS sequence"/>
</dbReference>
<accession>A0A813EUZ1</accession>
<dbReference type="GO" id="GO:0005829">
    <property type="term" value="C:cytosol"/>
    <property type="evidence" value="ECO:0007669"/>
    <property type="project" value="TreeGrafter"/>
</dbReference>
<organism evidence="2 5">
    <name type="scientific">Polarella glacialis</name>
    <name type="common">Dinoflagellate</name>
    <dbReference type="NCBI Taxonomy" id="89957"/>
    <lineage>
        <taxon>Eukaryota</taxon>
        <taxon>Sar</taxon>
        <taxon>Alveolata</taxon>
        <taxon>Dinophyceae</taxon>
        <taxon>Suessiales</taxon>
        <taxon>Suessiaceae</taxon>
        <taxon>Polarella</taxon>
    </lineage>
</organism>
<dbReference type="OrthoDB" id="186072at2759"/>
<dbReference type="InterPro" id="IPR044856">
    <property type="entry name" value="Malate_synth_C_sf"/>
</dbReference>
<dbReference type="SUPFAM" id="SSF51645">
    <property type="entry name" value="Malate synthase G"/>
    <property type="match status" value="1"/>
</dbReference>
<name>A0A813EUZ1_POLGL</name>
<feature type="non-terminal residue" evidence="2">
    <location>
        <position position="151"/>
    </location>
</feature>
<dbReference type="Gene3D" id="3.20.20.360">
    <property type="entry name" value="Malate synthase, domain 3"/>
    <property type="match status" value="1"/>
</dbReference>
<dbReference type="Gene3D" id="1.20.1220.12">
    <property type="entry name" value="Malate synthase, domain III"/>
    <property type="match status" value="1"/>
</dbReference>
<dbReference type="GO" id="GO:0006097">
    <property type="term" value="P:glyoxylate cycle"/>
    <property type="evidence" value="ECO:0007669"/>
    <property type="project" value="InterPro"/>
</dbReference>
<comment type="caution">
    <text evidence="2">The sequence shown here is derived from an EMBL/GenBank/DDBJ whole genome shotgun (WGS) entry which is preliminary data.</text>
</comment>
<dbReference type="EMBL" id="CAJNNW010013632">
    <property type="protein sequence ID" value="CAE8655592.1"/>
    <property type="molecule type" value="Genomic_DNA"/>
</dbReference>
<feature type="non-terminal residue" evidence="2">
    <location>
        <position position="1"/>
    </location>
</feature>
<dbReference type="GO" id="GO:0000287">
    <property type="term" value="F:magnesium ion binding"/>
    <property type="evidence" value="ECO:0007669"/>
    <property type="project" value="TreeGrafter"/>
</dbReference>
<feature type="domain" description="Malate synthase C-terminal" evidence="1">
    <location>
        <begin position="51"/>
        <end position="134"/>
    </location>
</feature>
<gene>
    <name evidence="2" type="ORF">PGLA1383_LOCUS23102</name>
    <name evidence="4" type="ORF">PGLA2088_LOCUS11686</name>
    <name evidence="3" type="ORF">PGLA2088_LOCUS169</name>
</gene>
<dbReference type="InterPro" id="IPR011076">
    <property type="entry name" value="Malate_synth_sf"/>
</dbReference>
<dbReference type="PANTHER" id="PTHR42739:SF1">
    <property type="entry name" value="MALATE SYNTHASE G"/>
    <property type="match status" value="1"/>
</dbReference>
<reference evidence="2" key="1">
    <citation type="submission" date="2021-02" db="EMBL/GenBank/DDBJ databases">
        <authorList>
            <person name="Dougan E. K."/>
            <person name="Rhodes N."/>
            <person name="Thang M."/>
            <person name="Chan C."/>
        </authorList>
    </citation>
    <scope>NUCLEOTIDE SEQUENCE</scope>
</reference>
<dbReference type="Proteomes" id="UP000654075">
    <property type="component" value="Unassembled WGS sequence"/>
</dbReference>
<dbReference type="GO" id="GO:0004474">
    <property type="term" value="F:malate synthase activity"/>
    <property type="evidence" value="ECO:0007669"/>
    <property type="project" value="InterPro"/>
</dbReference>
<evidence type="ECO:0000313" key="2">
    <source>
        <dbReference type="EMBL" id="CAE8604963.1"/>
    </source>
</evidence>
<dbReference type="EMBL" id="CAJNNW010000091">
    <property type="protein sequence ID" value="CAE8623066.1"/>
    <property type="molecule type" value="Genomic_DNA"/>
</dbReference>
<evidence type="ECO:0000259" key="1">
    <source>
        <dbReference type="Pfam" id="PF20659"/>
    </source>
</evidence>
<sequence>VPSPAAAALHSIHYHRVDVPSRQMQISTRPPARIETLLEPPFLKSMPSKEEIIHEVKENAQSILGYVVRWVDLGVGCSKVPDLSNVGLMEDRATLRISSQLMANWLHHGLITKEELEATFKEMAKVVDQQNVRDKAYTPMSQDPSSNIAFQ</sequence>